<dbReference type="InterPro" id="IPR035966">
    <property type="entry name" value="PKF_sf"/>
</dbReference>
<evidence type="ECO:0000313" key="1">
    <source>
        <dbReference type="EMBL" id="KAF4746402.1"/>
    </source>
</evidence>
<dbReference type="Proteomes" id="UP000553632">
    <property type="component" value="Unassembled WGS sequence"/>
</dbReference>
<evidence type="ECO:0000313" key="2">
    <source>
        <dbReference type="Proteomes" id="UP000553632"/>
    </source>
</evidence>
<name>A0A7J6TP57_PEROL</name>
<comment type="caution">
    <text evidence="1">The sequence shown here is derived from an EMBL/GenBank/DDBJ whole genome shotgun (WGS) entry which is preliminary data.</text>
</comment>
<dbReference type="EMBL" id="JABANO010009687">
    <property type="protein sequence ID" value="KAF4746402.1"/>
    <property type="molecule type" value="Genomic_DNA"/>
</dbReference>
<reference evidence="1 2" key="1">
    <citation type="submission" date="2020-04" db="EMBL/GenBank/DDBJ databases">
        <title>Perkinsus olseni comparative genomics.</title>
        <authorList>
            <person name="Bogema D.R."/>
        </authorList>
    </citation>
    <scope>NUCLEOTIDE SEQUENCE [LARGE SCALE GENOMIC DNA]</scope>
    <source>
        <strain evidence="1 2">ATCC PRA-207</strain>
    </source>
</reference>
<accession>A0A7J6TP57</accession>
<dbReference type="SUPFAM" id="SSF53784">
    <property type="entry name" value="Phosphofructokinase"/>
    <property type="match status" value="1"/>
</dbReference>
<keyword evidence="2" id="KW-1185">Reference proteome</keyword>
<organism evidence="1 2">
    <name type="scientific">Perkinsus olseni</name>
    <name type="common">Perkinsus atlanticus</name>
    <dbReference type="NCBI Taxonomy" id="32597"/>
    <lineage>
        <taxon>Eukaryota</taxon>
        <taxon>Sar</taxon>
        <taxon>Alveolata</taxon>
        <taxon>Perkinsozoa</taxon>
        <taxon>Perkinsea</taxon>
        <taxon>Perkinsida</taxon>
        <taxon>Perkinsidae</taxon>
        <taxon>Perkinsus</taxon>
    </lineage>
</organism>
<dbReference type="AlphaFoldDB" id="A0A7J6TP57"/>
<gene>
    <name evidence="1" type="ORF">FOZ63_024399</name>
</gene>
<sequence>MDEGDFKEIHGLCREYGLHGLVVAGGPAEISHVSQLVCYFETVPEDERVSIISVFQSPNCNVYVPKWLPITLGFDSAMTVRPPLE</sequence>
<proteinExistence type="predicted"/>
<protein>
    <submittedName>
        <fullName evidence="1">Uncharacterized protein</fullName>
    </submittedName>
</protein>
<dbReference type="GO" id="GO:0003872">
    <property type="term" value="F:6-phosphofructokinase activity"/>
    <property type="evidence" value="ECO:0007669"/>
    <property type="project" value="InterPro"/>
</dbReference>
<feature type="non-terminal residue" evidence="1">
    <location>
        <position position="1"/>
    </location>
</feature>